<sequence length="179" mass="20283">MTREYMWNVIDIEGGFVDDPDDRGGMTNRGITWGLYDRYCLSAGYTPDEDEFKRMDDVLTEAIYVWAFITPLQINKIASNLTKEAIFDAAVLHGGWRAMRMAQRVIGGLKIDGRIGPITRKALNGAPPVSFANDLAIRRVLFVDRLVQRYPKQVKYLAGWHTRIVRFIRPTLAESDGGS</sequence>
<dbReference type="InterPro" id="IPR023346">
    <property type="entry name" value="Lysozyme-like_dom_sf"/>
</dbReference>
<comment type="caution">
    <text evidence="3">The sequence shown here is derived from an EMBL/GenBank/DDBJ whole genome shotgun (WGS) entry which is preliminary data.</text>
</comment>
<protein>
    <submittedName>
        <fullName evidence="3">Uncharacterized protein</fullName>
    </submittedName>
</protein>
<evidence type="ECO:0000313" key="3">
    <source>
        <dbReference type="EMBL" id="KKN51098.1"/>
    </source>
</evidence>
<dbReference type="EMBL" id="LAZR01001079">
    <property type="protein sequence ID" value="KKN51098.1"/>
    <property type="molecule type" value="Genomic_DNA"/>
</dbReference>
<organism evidence="3">
    <name type="scientific">marine sediment metagenome</name>
    <dbReference type="NCBI Taxonomy" id="412755"/>
    <lineage>
        <taxon>unclassified sequences</taxon>
        <taxon>metagenomes</taxon>
        <taxon>ecological metagenomes</taxon>
    </lineage>
</organism>
<accession>A0A0F9UBU1</accession>
<dbReference type="InterPro" id="IPR008565">
    <property type="entry name" value="TtsA-like_GH18_dom"/>
</dbReference>
<feature type="domain" description="Peptidoglycan binding" evidence="2">
    <location>
        <begin position="97"/>
        <end position="164"/>
    </location>
</feature>
<name>A0A0F9UBU1_9ZZZZ</name>
<gene>
    <name evidence="3" type="ORF">LCGC14_0626080</name>
</gene>
<dbReference type="InterPro" id="IPR018537">
    <property type="entry name" value="Peptidoglycan-bd_3"/>
</dbReference>
<evidence type="ECO:0000259" key="2">
    <source>
        <dbReference type="Pfam" id="PF09374"/>
    </source>
</evidence>
<reference evidence="3" key="1">
    <citation type="journal article" date="2015" name="Nature">
        <title>Complex archaea that bridge the gap between prokaryotes and eukaryotes.</title>
        <authorList>
            <person name="Spang A."/>
            <person name="Saw J.H."/>
            <person name="Jorgensen S.L."/>
            <person name="Zaremba-Niedzwiedzka K."/>
            <person name="Martijn J."/>
            <person name="Lind A.E."/>
            <person name="van Eijk R."/>
            <person name="Schleper C."/>
            <person name="Guy L."/>
            <person name="Ettema T.J."/>
        </authorList>
    </citation>
    <scope>NUCLEOTIDE SEQUENCE</scope>
</reference>
<dbReference type="Gene3D" id="1.20.141.10">
    <property type="entry name" value="Chitosanase, subunit A, domain 1"/>
    <property type="match status" value="1"/>
</dbReference>
<dbReference type="AlphaFoldDB" id="A0A0F9UBU1"/>
<proteinExistence type="predicted"/>
<evidence type="ECO:0000259" key="1">
    <source>
        <dbReference type="Pfam" id="PF05838"/>
    </source>
</evidence>
<dbReference type="Pfam" id="PF09374">
    <property type="entry name" value="PG_binding_3"/>
    <property type="match status" value="1"/>
</dbReference>
<dbReference type="SUPFAM" id="SSF53955">
    <property type="entry name" value="Lysozyme-like"/>
    <property type="match status" value="1"/>
</dbReference>
<feature type="domain" description="TtsA-like Glycoside hydrolase family 108" evidence="1">
    <location>
        <begin position="7"/>
        <end position="94"/>
    </location>
</feature>
<dbReference type="Pfam" id="PF05838">
    <property type="entry name" value="Glyco_hydro_108"/>
    <property type="match status" value="1"/>
</dbReference>